<proteinExistence type="predicted"/>
<name>X1HSL6_9ZZZZ</name>
<protein>
    <submittedName>
        <fullName evidence="1">Uncharacterized protein</fullName>
    </submittedName>
</protein>
<dbReference type="EMBL" id="BARU01035271">
    <property type="protein sequence ID" value="GAH73151.1"/>
    <property type="molecule type" value="Genomic_DNA"/>
</dbReference>
<comment type="caution">
    <text evidence="1">The sequence shown here is derived from an EMBL/GenBank/DDBJ whole genome shotgun (WGS) entry which is preliminary data.</text>
</comment>
<accession>X1HSL6</accession>
<gene>
    <name evidence="1" type="ORF">S03H2_55238</name>
</gene>
<reference evidence="1" key="1">
    <citation type="journal article" date="2014" name="Front. Microbiol.">
        <title>High frequency of phylogenetically diverse reductive dehalogenase-homologous genes in deep subseafloor sedimentary metagenomes.</title>
        <authorList>
            <person name="Kawai M."/>
            <person name="Futagami T."/>
            <person name="Toyoda A."/>
            <person name="Takaki Y."/>
            <person name="Nishi S."/>
            <person name="Hori S."/>
            <person name="Arai W."/>
            <person name="Tsubouchi T."/>
            <person name="Morono Y."/>
            <person name="Uchiyama I."/>
            <person name="Ito T."/>
            <person name="Fujiyama A."/>
            <person name="Inagaki F."/>
            <person name="Takami H."/>
        </authorList>
    </citation>
    <scope>NUCLEOTIDE SEQUENCE</scope>
    <source>
        <strain evidence="1">Expedition CK06-06</strain>
    </source>
</reference>
<sequence>MIHQQYNHTTIQDSQQLQDLKIRHILASVVLTILLTNSLAGQGWSLSVKTQAGRVDNLFGSRLAGDQILTEGQVSLAYYVSDDFRLTGSFNRSEVITNSLYSTGGWQG</sequence>
<organism evidence="1">
    <name type="scientific">marine sediment metagenome</name>
    <dbReference type="NCBI Taxonomy" id="412755"/>
    <lineage>
        <taxon>unclassified sequences</taxon>
        <taxon>metagenomes</taxon>
        <taxon>ecological metagenomes</taxon>
    </lineage>
</organism>
<feature type="non-terminal residue" evidence="1">
    <location>
        <position position="108"/>
    </location>
</feature>
<dbReference type="AlphaFoldDB" id="X1HSL6"/>
<evidence type="ECO:0000313" key="1">
    <source>
        <dbReference type="EMBL" id="GAH73151.1"/>
    </source>
</evidence>